<evidence type="ECO:0008006" key="3">
    <source>
        <dbReference type="Google" id="ProtNLM"/>
    </source>
</evidence>
<dbReference type="KEGG" id="hli:HLI_20490"/>
<dbReference type="RefSeq" id="WP_128526688.1">
    <property type="nucleotide sequence ID" value="NZ_CANLVY010000005.1"/>
</dbReference>
<organism evidence="1 2">
    <name type="scientific">Halobacillus litoralis</name>
    <dbReference type="NCBI Taxonomy" id="45668"/>
    <lineage>
        <taxon>Bacteria</taxon>
        <taxon>Bacillati</taxon>
        <taxon>Bacillota</taxon>
        <taxon>Bacilli</taxon>
        <taxon>Bacillales</taxon>
        <taxon>Bacillaceae</taxon>
        <taxon>Halobacillus</taxon>
    </lineage>
</organism>
<accession>A0A410MIE1</accession>
<evidence type="ECO:0000313" key="2">
    <source>
        <dbReference type="Proteomes" id="UP000287756"/>
    </source>
</evidence>
<name>A0A410MIE1_9BACI</name>
<dbReference type="EMBL" id="CP026118">
    <property type="protein sequence ID" value="QAS54426.1"/>
    <property type="molecule type" value="Genomic_DNA"/>
</dbReference>
<proteinExistence type="predicted"/>
<protein>
    <recommendedName>
        <fullName evidence="3">Lipoprotein</fullName>
    </recommendedName>
</protein>
<gene>
    <name evidence="1" type="ORF">HLI_20490</name>
</gene>
<dbReference type="Proteomes" id="UP000287756">
    <property type="component" value="Chromosome"/>
</dbReference>
<dbReference type="PROSITE" id="PS51257">
    <property type="entry name" value="PROKAR_LIPOPROTEIN"/>
    <property type="match status" value="1"/>
</dbReference>
<reference evidence="1 2" key="1">
    <citation type="submission" date="2018-01" db="EMBL/GenBank/DDBJ databases">
        <title>The whole genome sequencing and assembly of Halobacillus litoralis ERB031 strain.</title>
        <authorList>
            <person name="Lee S.-J."/>
            <person name="Park M.-K."/>
            <person name="Kim J.-Y."/>
            <person name="Lee Y.-J."/>
            <person name="Yi H."/>
            <person name="Bahn Y.-S."/>
            <person name="Kim J.F."/>
            <person name="Lee D.-W."/>
        </authorList>
    </citation>
    <scope>NUCLEOTIDE SEQUENCE [LARGE SCALE GENOMIC DNA]</scope>
    <source>
        <strain evidence="1 2">ERB 031</strain>
    </source>
</reference>
<sequence length="129" mass="14601">MIKRFVLTLLLAGLLAGCGKQEISFKELEELPENLPPAMEGTQLTIGGKGHFSLNNKEYTYVIVPAEQSVEFNSVNFSPRKDNGIVFDYKVAKGNQEESNNDMNVEVIEYELDDEIQEKVESYWHNGDI</sequence>
<evidence type="ECO:0000313" key="1">
    <source>
        <dbReference type="EMBL" id="QAS54426.1"/>
    </source>
</evidence>
<dbReference type="AlphaFoldDB" id="A0A410MIE1"/>